<evidence type="ECO:0000259" key="6">
    <source>
        <dbReference type="Pfam" id="PF08281"/>
    </source>
</evidence>
<dbReference type="InterPro" id="IPR013325">
    <property type="entry name" value="RNA_pol_sigma_r2"/>
</dbReference>
<dbReference type="Proteomes" id="UP000297900">
    <property type="component" value="Unassembled WGS sequence"/>
</dbReference>
<dbReference type="SUPFAM" id="SSF88946">
    <property type="entry name" value="Sigma2 domain of RNA polymerase sigma factors"/>
    <property type="match status" value="1"/>
</dbReference>
<sequence>MTTEQLVRAAQSGDDEAFFLLVSGEKERLYRIAFAYLRSESDALEALQEATCRAYAKLRKLKEPQYFHTWLIRILIHYCIDEQKRMSKASSLPIEASPNKDPHATLDDRLELEAAIERLNPQQQHIIILKYYHDMTLTEIARLLKKPEGTIKTWLNKALTQLRAHIGREGGGDFVQPNFLGRKA</sequence>
<dbReference type="InterPro" id="IPR007627">
    <property type="entry name" value="RNA_pol_sigma70_r2"/>
</dbReference>
<dbReference type="RefSeq" id="WP_135154630.1">
    <property type="nucleotide sequence ID" value="NZ_SOMN01000064.1"/>
</dbReference>
<keyword evidence="4" id="KW-0804">Transcription</keyword>
<feature type="domain" description="RNA polymerase sigma-70 region 2" evidence="5">
    <location>
        <begin position="25"/>
        <end position="85"/>
    </location>
</feature>
<dbReference type="GO" id="GO:0003677">
    <property type="term" value="F:DNA binding"/>
    <property type="evidence" value="ECO:0007669"/>
    <property type="project" value="InterPro"/>
</dbReference>
<dbReference type="PANTHER" id="PTHR43133">
    <property type="entry name" value="RNA POLYMERASE ECF-TYPE SIGMA FACTO"/>
    <property type="match status" value="1"/>
</dbReference>
<feature type="domain" description="RNA polymerase sigma factor 70 region 4 type 2" evidence="6">
    <location>
        <begin position="110"/>
        <end position="162"/>
    </location>
</feature>
<dbReference type="GO" id="GO:0006352">
    <property type="term" value="P:DNA-templated transcription initiation"/>
    <property type="evidence" value="ECO:0007669"/>
    <property type="project" value="InterPro"/>
</dbReference>
<keyword evidence="8" id="KW-1185">Reference proteome</keyword>
<dbReference type="InterPro" id="IPR039425">
    <property type="entry name" value="RNA_pol_sigma-70-like"/>
</dbReference>
<dbReference type="InterPro" id="IPR013324">
    <property type="entry name" value="RNA_pol_sigma_r3/r4-like"/>
</dbReference>
<dbReference type="InterPro" id="IPR036388">
    <property type="entry name" value="WH-like_DNA-bd_sf"/>
</dbReference>
<dbReference type="Gene3D" id="1.10.1740.10">
    <property type="match status" value="1"/>
</dbReference>
<dbReference type="GO" id="GO:0016987">
    <property type="term" value="F:sigma factor activity"/>
    <property type="evidence" value="ECO:0007669"/>
    <property type="project" value="UniProtKB-KW"/>
</dbReference>
<dbReference type="InterPro" id="IPR014284">
    <property type="entry name" value="RNA_pol_sigma-70_dom"/>
</dbReference>
<reference evidence="7 8" key="1">
    <citation type="submission" date="2019-03" db="EMBL/GenBank/DDBJ databases">
        <title>Cohnella endophytica sp. nov., a novel endophytic bacterium isolated from bark of Sonneratia apetala.</title>
        <authorList>
            <person name="Tuo L."/>
        </authorList>
    </citation>
    <scope>NUCLEOTIDE SEQUENCE [LARGE SCALE GENOMIC DNA]</scope>
    <source>
        <strain evidence="7 8">CCTCC AB 208254</strain>
    </source>
</reference>
<evidence type="ECO:0000256" key="2">
    <source>
        <dbReference type="ARBA" id="ARBA00023015"/>
    </source>
</evidence>
<evidence type="ECO:0000313" key="7">
    <source>
        <dbReference type="EMBL" id="TFE19422.1"/>
    </source>
</evidence>
<evidence type="ECO:0000259" key="5">
    <source>
        <dbReference type="Pfam" id="PF04542"/>
    </source>
</evidence>
<dbReference type="AlphaFoldDB" id="A0A4Y8LSA6"/>
<evidence type="ECO:0000313" key="8">
    <source>
        <dbReference type="Proteomes" id="UP000297900"/>
    </source>
</evidence>
<evidence type="ECO:0000256" key="1">
    <source>
        <dbReference type="ARBA" id="ARBA00010641"/>
    </source>
</evidence>
<evidence type="ECO:0000256" key="3">
    <source>
        <dbReference type="ARBA" id="ARBA00023082"/>
    </source>
</evidence>
<dbReference type="EMBL" id="SOMN01000064">
    <property type="protein sequence ID" value="TFE19422.1"/>
    <property type="molecule type" value="Genomic_DNA"/>
</dbReference>
<dbReference type="Gene3D" id="1.10.10.10">
    <property type="entry name" value="Winged helix-like DNA-binding domain superfamily/Winged helix DNA-binding domain"/>
    <property type="match status" value="1"/>
</dbReference>
<dbReference type="Pfam" id="PF04542">
    <property type="entry name" value="Sigma70_r2"/>
    <property type="match status" value="1"/>
</dbReference>
<dbReference type="OrthoDB" id="9782703at2"/>
<dbReference type="CDD" id="cd06171">
    <property type="entry name" value="Sigma70_r4"/>
    <property type="match status" value="1"/>
</dbReference>
<gene>
    <name evidence="7" type="ORF">E2980_23315</name>
</gene>
<proteinExistence type="inferred from homology"/>
<name>A0A4Y8LSA6_9BACL</name>
<evidence type="ECO:0000256" key="4">
    <source>
        <dbReference type="ARBA" id="ARBA00023163"/>
    </source>
</evidence>
<comment type="caution">
    <text evidence="7">The sequence shown here is derived from an EMBL/GenBank/DDBJ whole genome shotgun (WGS) entry which is preliminary data.</text>
</comment>
<dbReference type="InterPro" id="IPR013249">
    <property type="entry name" value="RNA_pol_sigma70_r4_t2"/>
</dbReference>
<organism evidence="7 8">
    <name type="scientific">Cohnella luojiensis</name>
    <dbReference type="NCBI Taxonomy" id="652876"/>
    <lineage>
        <taxon>Bacteria</taxon>
        <taxon>Bacillati</taxon>
        <taxon>Bacillota</taxon>
        <taxon>Bacilli</taxon>
        <taxon>Bacillales</taxon>
        <taxon>Paenibacillaceae</taxon>
        <taxon>Cohnella</taxon>
    </lineage>
</organism>
<accession>A0A4Y8LSA6</accession>
<protein>
    <submittedName>
        <fullName evidence="7">Sigma-70 family RNA polymerase sigma factor</fullName>
    </submittedName>
</protein>
<keyword evidence="3" id="KW-0731">Sigma factor</keyword>
<dbReference type="Pfam" id="PF08281">
    <property type="entry name" value="Sigma70_r4_2"/>
    <property type="match status" value="1"/>
</dbReference>
<dbReference type="PANTHER" id="PTHR43133:SF51">
    <property type="entry name" value="RNA POLYMERASE SIGMA FACTOR"/>
    <property type="match status" value="1"/>
</dbReference>
<comment type="similarity">
    <text evidence="1">Belongs to the sigma-70 factor family. ECF subfamily.</text>
</comment>
<keyword evidence="2" id="KW-0805">Transcription regulation</keyword>
<dbReference type="NCBIfam" id="TIGR02937">
    <property type="entry name" value="sigma70-ECF"/>
    <property type="match status" value="1"/>
</dbReference>
<dbReference type="SUPFAM" id="SSF88659">
    <property type="entry name" value="Sigma3 and sigma4 domains of RNA polymerase sigma factors"/>
    <property type="match status" value="1"/>
</dbReference>